<organism evidence="1 2">
    <name type="scientific">Antarcticirhabdus aurantiaca</name>
    <dbReference type="NCBI Taxonomy" id="2606717"/>
    <lineage>
        <taxon>Bacteria</taxon>
        <taxon>Pseudomonadati</taxon>
        <taxon>Pseudomonadota</taxon>
        <taxon>Alphaproteobacteria</taxon>
        <taxon>Hyphomicrobiales</taxon>
        <taxon>Aurantimonadaceae</taxon>
        <taxon>Antarcticirhabdus</taxon>
    </lineage>
</organism>
<dbReference type="EMBL" id="CP113520">
    <property type="protein sequence ID" value="WAJ29508.1"/>
    <property type="molecule type" value="Genomic_DNA"/>
</dbReference>
<accession>A0ACD4NRZ1</accession>
<evidence type="ECO:0000313" key="2">
    <source>
        <dbReference type="Proteomes" id="UP001163223"/>
    </source>
</evidence>
<name>A0ACD4NRZ1_9HYPH</name>
<sequence>MSGAVEAAARRTMRTVPFERIVLVLACVPILLGPPLAALFLIGREAMRTPGFRFIDWLTPAMIAAVNLILSVLILRHLGGELIVMLREVGVWIQQDGSASPSGVPLRGI</sequence>
<protein>
    <submittedName>
        <fullName evidence="1">Uncharacterized protein</fullName>
    </submittedName>
</protein>
<dbReference type="Proteomes" id="UP001163223">
    <property type="component" value="Chromosome"/>
</dbReference>
<keyword evidence="2" id="KW-1185">Reference proteome</keyword>
<reference evidence="1" key="1">
    <citation type="submission" date="2022-11" db="EMBL/GenBank/DDBJ databases">
        <title>beta-Carotene-producing bacterium, Jeongeuplla avenae sp. nov., alleviates the salt stress of Arabidopsis seedlings.</title>
        <authorList>
            <person name="Jiang L."/>
            <person name="Lee J."/>
        </authorList>
    </citation>
    <scope>NUCLEOTIDE SEQUENCE</scope>
    <source>
        <strain evidence="1">DY_R2A_6</strain>
    </source>
</reference>
<gene>
    <name evidence="1" type="ORF">OXU80_04540</name>
</gene>
<evidence type="ECO:0000313" key="1">
    <source>
        <dbReference type="EMBL" id="WAJ29508.1"/>
    </source>
</evidence>
<proteinExistence type="predicted"/>